<dbReference type="Proteomes" id="UP000243052">
    <property type="component" value="Chromosome vi"/>
</dbReference>
<dbReference type="EMBL" id="CP014246">
    <property type="protein sequence ID" value="AMD21956.1"/>
    <property type="molecule type" value="Genomic_DNA"/>
</dbReference>
<dbReference type="PANTHER" id="PTHR33911:SF1">
    <property type="entry name" value="RRNA-PROCESSING PROTEIN EFG1"/>
    <property type="match status" value="1"/>
</dbReference>
<comment type="subcellular location">
    <subcellularLocation>
        <location evidence="1">Nucleus</location>
        <location evidence="1">Nucleolus</location>
    </subcellularLocation>
</comment>
<evidence type="ECO:0000256" key="7">
    <source>
        <dbReference type="ARBA" id="ARBA00023242"/>
    </source>
</evidence>
<evidence type="ECO:0000256" key="4">
    <source>
        <dbReference type="ARBA" id="ARBA00019827"/>
    </source>
</evidence>
<accession>A0A0X8HUB3</accession>
<evidence type="ECO:0000256" key="3">
    <source>
        <dbReference type="ARBA" id="ARBA00018689"/>
    </source>
</evidence>
<organism evidence="9 10">
    <name type="scientific">Eremothecium sinecaudum</name>
    <dbReference type="NCBI Taxonomy" id="45286"/>
    <lineage>
        <taxon>Eukaryota</taxon>
        <taxon>Fungi</taxon>
        <taxon>Dikarya</taxon>
        <taxon>Ascomycota</taxon>
        <taxon>Saccharomycotina</taxon>
        <taxon>Saccharomycetes</taxon>
        <taxon>Saccharomycetales</taxon>
        <taxon>Saccharomycetaceae</taxon>
        <taxon>Eremothecium</taxon>
    </lineage>
</organism>
<comment type="similarity">
    <text evidence="2">Belongs to the EFG1 family.</text>
</comment>
<keyword evidence="5" id="KW-0698">rRNA processing</keyword>
<evidence type="ECO:0000256" key="5">
    <source>
        <dbReference type="ARBA" id="ARBA00022552"/>
    </source>
</evidence>
<gene>
    <name evidence="9" type="ORF">AW171_hschr63955</name>
</gene>
<keyword evidence="10" id="KW-1185">Reference proteome</keyword>
<dbReference type="InterPro" id="IPR019310">
    <property type="entry name" value="Efg1"/>
</dbReference>
<dbReference type="OrthoDB" id="47732at2759"/>
<dbReference type="GO" id="GO:0030688">
    <property type="term" value="C:preribosome, small subunit precursor"/>
    <property type="evidence" value="ECO:0007669"/>
    <property type="project" value="TreeGrafter"/>
</dbReference>
<reference evidence="9 10" key="1">
    <citation type="submission" date="2016-01" db="EMBL/GenBank/DDBJ databases">
        <title>Genome sequence of the yeast Holleya sinecauda.</title>
        <authorList>
            <person name="Dietrich F.S."/>
        </authorList>
    </citation>
    <scope>NUCLEOTIDE SEQUENCE [LARGE SCALE GENOMIC DNA]</scope>
    <source>
        <strain evidence="9 10">ATCC 58844</strain>
    </source>
</reference>
<evidence type="ECO:0000256" key="6">
    <source>
        <dbReference type="ARBA" id="ARBA00023054"/>
    </source>
</evidence>
<dbReference type="STRING" id="45286.A0A0X8HUB3"/>
<dbReference type="RefSeq" id="XP_017988952.1">
    <property type="nucleotide sequence ID" value="XM_018133463.1"/>
</dbReference>
<proteinExistence type="inferred from homology"/>
<dbReference type="InterPro" id="IPR050786">
    <property type="entry name" value="EFG1_rRNA-proc"/>
</dbReference>
<evidence type="ECO:0000256" key="2">
    <source>
        <dbReference type="ARBA" id="ARBA00006916"/>
    </source>
</evidence>
<sequence>MRDQKRHRNAADRRYGNTLMIAGLGAGGNKIKKQIRNIERLLAKKREVLSDKVIVDNERALQALRLELAAAEERALARANSRKYHMVRFFERKKAMRHYRQAQRDVNNAAEKNEQLIANLRKAEVDLCYVVNFPKTQKYVALFAGEEDSTEDTIATRRAYLEEVERQLAAGTLPVPLEAAVRGKKLPRESAGIRLAGEVDETHDGVEEFDKHAIDAPESEEDDFFE</sequence>
<dbReference type="GeneID" id="28725280"/>
<evidence type="ECO:0000313" key="10">
    <source>
        <dbReference type="Proteomes" id="UP000243052"/>
    </source>
</evidence>
<dbReference type="AlphaFoldDB" id="A0A0X8HUB3"/>
<evidence type="ECO:0000313" key="9">
    <source>
        <dbReference type="EMBL" id="AMD21956.1"/>
    </source>
</evidence>
<protein>
    <recommendedName>
        <fullName evidence="3">rRNA-processing protein EFG1</fullName>
    </recommendedName>
    <alternativeName>
        <fullName evidence="4">rRNA-processing protein efg1</fullName>
    </alternativeName>
</protein>
<dbReference type="PANTHER" id="PTHR33911">
    <property type="entry name" value="RRNA-PROCESSING PROTEIN EFG1"/>
    <property type="match status" value="1"/>
</dbReference>
<keyword evidence="6 8" id="KW-0175">Coiled coil</keyword>
<feature type="coiled-coil region" evidence="8">
    <location>
        <begin position="54"/>
        <end position="126"/>
    </location>
</feature>
<name>A0A0X8HUB3_9SACH</name>
<evidence type="ECO:0000256" key="8">
    <source>
        <dbReference type="SAM" id="Coils"/>
    </source>
</evidence>
<dbReference type="GO" id="GO:0000462">
    <property type="term" value="P:maturation of SSU-rRNA from tricistronic rRNA transcript (SSU-rRNA, 5.8S rRNA, LSU-rRNA)"/>
    <property type="evidence" value="ECO:0007669"/>
    <property type="project" value="TreeGrafter"/>
</dbReference>
<dbReference type="GO" id="GO:0005730">
    <property type="term" value="C:nucleolus"/>
    <property type="evidence" value="ECO:0007669"/>
    <property type="project" value="UniProtKB-SubCell"/>
</dbReference>
<evidence type="ECO:0000256" key="1">
    <source>
        <dbReference type="ARBA" id="ARBA00004604"/>
    </source>
</evidence>
<keyword evidence="7" id="KW-0539">Nucleus</keyword>
<dbReference type="Pfam" id="PF10153">
    <property type="entry name" value="Efg1"/>
    <property type="match status" value="1"/>
</dbReference>